<feature type="compositionally biased region" description="Polar residues" evidence="1">
    <location>
        <begin position="257"/>
        <end position="267"/>
    </location>
</feature>
<dbReference type="Gene3D" id="1.10.150.50">
    <property type="entry name" value="Transcription Factor, Ets-1"/>
    <property type="match status" value="1"/>
</dbReference>
<gene>
    <name evidence="3" type="primary">LOC109469428</name>
</gene>
<dbReference type="Proteomes" id="UP000515135">
    <property type="component" value="Unplaced"/>
</dbReference>
<accession>A0A6P4YGD7</accession>
<feature type="region of interest" description="Disordered" evidence="1">
    <location>
        <begin position="202"/>
        <end position="280"/>
    </location>
</feature>
<dbReference type="SUPFAM" id="SSF47769">
    <property type="entry name" value="SAM/Pointed domain"/>
    <property type="match status" value="1"/>
</dbReference>
<dbReference type="RefSeq" id="XP_019623503.1">
    <property type="nucleotide sequence ID" value="XM_019767944.1"/>
</dbReference>
<proteinExistence type="predicted"/>
<sequence length="354" mass="39047">MVKLVPTTIGTFYHHANTKTPGTYSVATNGKPREPITSLRESMVPSNNRGSHASKKSLGLPNAVPNGHVSGRFGDRSVSRSSSVSIKLPEMVTKYERKQLMHAGRLLRWNDAAKGEAATLPSKVEDWSANDVRTWLTANMAEIGVGVADVNRLYRESVNGAALLAYDKETLRDDFKLKLGPITTILKAVREYKTSELHMRPRSLANGLPSPAPLRRAGSVGSLGSRPSSIGQLPKIGVKPPSEAGSPAGSRGIRTADSFSSVGTRSTGDPGRMGNLGSHKPVFDRNKECKVCNRRVRTDYFKQYGHLLQEQRPRMPHIPRSCLKCGTCNVHLCVTSKRNCWNAWHEKEDYWKYN</sequence>
<evidence type="ECO:0000313" key="2">
    <source>
        <dbReference type="Proteomes" id="UP000515135"/>
    </source>
</evidence>
<reference evidence="3" key="1">
    <citation type="submission" date="2025-08" db="UniProtKB">
        <authorList>
            <consortium name="RefSeq"/>
        </authorList>
    </citation>
    <scope>IDENTIFICATION</scope>
    <source>
        <tissue evidence="3">Gonad</tissue>
    </source>
</reference>
<keyword evidence="2" id="KW-1185">Reference proteome</keyword>
<organism evidence="2 3">
    <name type="scientific">Branchiostoma belcheri</name>
    <name type="common">Amphioxus</name>
    <dbReference type="NCBI Taxonomy" id="7741"/>
    <lineage>
        <taxon>Eukaryota</taxon>
        <taxon>Metazoa</taxon>
        <taxon>Chordata</taxon>
        <taxon>Cephalochordata</taxon>
        <taxon>Leptocardii</taxon>
        <taxon>Amphioxiformes</taxon>
        <taxon>Branchiostomatidae</taxon>
        <taxon>Branchiostoma</taxon>
    </lineage>
</organism>
<dbReference type="KEGG" id="bbel:109469428"/>
<dbReference type="InterPro" id="IPR013761">
    <property type="entry name" value="SAM/pointed_sf"/>
</dbReference>
<protein>
    <submittedName>
        <fullName evidence="3">Uncharacterized protein LOC109469428</fullName>
    </submittedName>
</protein>
<dbReference type="AlphaFoldDB" id="A0A6P4YGD7"/>
<name>A0A6P4YGD7_BRABE</name>
<feature type="region of interest" description="Disordered" evidence="1">
    <location>
        <begin position="39"/>
        <end position="77"/>
    </location>
</feature>
<evidence type="ECO:0000256" key="1">
    <source>
        <dbReference type="SAM" id="MobiDB-lite"/>
    </source>
</evidence>
<dbReference type="OrthoDB" id="8189836at2759"/>
<dbReference type="GeneID" id="109469428"/>
<evidence type="ECO:0000313" key="3">
    <source>
        <dbReference type="RefSeq" id="XP_019623503.1"/>
    </source>
</evidence>